<protein>
    <submittedName>
        <fullName evidence="1 2">Uncharacterized protein</fullName>
    </submittedName>
</protein>
<reference evidence="1" key="1">
    <citation type="submission" date="2010-05" db="EMBL/GenBank/DDBJ databases">
        <title>The Genome Sequence of Magnaporthe poae strain ATCC 64411.</title>
        <authorList>
            <consortium name="The Broad Institute Genome Sequencing Platform"/>
            <consortium name="Broad Institute Genome Sequencing Center for Infectious Disease"/>
            <person name="Ma L.-J."/>
            <person name="Dead R."/>
            <person name="Young S."/>
            <person name="Zeng Q."/>
            <person name="Koehrsen M."/>
            <person name="Alvarado L."/>
            <person name="Berlin A."/>
            <person name="Chapman S.B."/>
            <person name="Chen Z."/>
            <person name="Freedman E."/>
            <person name="Gellesch M."/>
            <person name="Goldberg J."/>
            <person name="Griggs A."/>
            <person name="Gujja S."/>
            <person name="Heilman E.R."/>
            <person name="Heiman D."/>
            <person name="Hepburn T."/>
            <person name="Howarth C."/>
            <person name="Jen D."/>
            <person name="Larson L."/>
            <person name="Mehta T."/>
            <person name="Neiman D."/>
            <person name="Pearson M."/>
            <person name="Roberts A."/>
            <person name="Saif S."/>
            <person name="Shea T."/>
            <person name="Shenoy N."/>
            <person name="Sisk P."/>
            <person name="Stolte C."/>
            <person name="Sykes S."/>
            <person name="Walk T."/>
            <person name="White J."/>
            <person name="Yandava C."/>
            <person name="Haas B."/>
            <person name="Nusbaum C."/>
            <person name="Birren B."/>
        </authorList>
    </citation>
    <scope>NUCLEOTIDE SEQUENCE</scope>
    <source>
        <strain evidence="1">ATCC 64411</strain>
    </source>
</reference>
<dbReference type="AlphaFoldDB" id="A0A0C4E9W9"/>
<dbReference type="VEuPathDB" id="FungiDB:MAPG_09419"/>
<sequence>MTTRPGGLFLDLGGYSTQQPAVLWRNRDNAWPAHIAQMAVTRPGGLFLVMGGCSTQQPTGLWRNHGNAWPAYMAEMAVVGRHMYTRDLFPGWQPNNYMPEAATHTLAQIIIK</sequence>
<reference evidence="3" key="2">
    <citation type="submission" date="2010-05" db="EMBL/GenBank/DDBJ databases">
        <title>The genome sequence of Magnaporthe poae strain ATCC 64411.</title>
        <authorList>
            <person name="Ma L.-J."/>
            <person name="Dead R."/>
            <person name="Young S."/>
            <person name="Zeng Q."/>
            <person name="Koehrsen M."/>
            <person name="Alvarado L."/>
            <person name="Berlin A."/>
            <person name="Chapman S.B."/>
            <person name="Chen Z."/>
            <person name="Freedman E."/>
            <person name="Gellesch M."/>
            <person name="Goldberg J."/>
            <person name="Griggs A."/>
            <person name="Gujja S."/>
            <person name="Heilman E.R."/>
            <person name="Heiman D."/>
            <person name="Hepburn T."/>
            <person name="Howarth C."/>
            <person name="Jen D."/>
            <person name="Larson L."/>
            <person name="Mehta T."/>
            <person name="Neiman D."/>
            <person name="Pearson M."/>
            <person name="Roberts A."/>
            <person name="Saif S."/>
            <person name="Shea T."/>
            <person name="Shenoy N."/>
            <person name="Sisk P."/>
            <person name="Stolte C."/>
            <person name="Sykes S."/>
            <person name="Walk T."/>
            <person name="White J."/>
            <person name="Yandava C."/>
            <person name="Haas B."/>
            <person name="Nusbaum C."/>
            <person name="Birren B."/>
        </authorList>
    </citation>
    <scope>NUCLEOTIDE SEQUENCE [LARGE SCALE GENOMIC DNA]</scope>
    <source>
        <strain evidence="3">ATCC 64411 / 73-15</strain>
    </source>
</reference>
<reference evidence="1" key="3">
    <citation type="submission" date="2011-03" db="EMBL/GenBank/DDBJ databases">
        <title>Annotation of Magnaporthe poae ATCC 64411.</title>
        <authorList>
            <person name="Ma L.-J."/>
            <person name="Dead R."/>
            <person name="Young S.K."/>
            <person name="Zeng Q."/>
            <person name="Gargeya S."/>
            <person name="Fitzgerald M."/>
            <person name="Haas B."/>
            <person name="Abouelleil A."/>
            <person name="Alvarado L."/>
            <person name="Arachchi H.M."/>
            <person name="Berlin A."/>
            <person name="Brown A."/>
            <person name="Chapman S.B."/>
            <person name="Chen Z."/>
            <person name="Dunbar C."/>
            <person name="Freedman E."/>
            <person name="Gearin G."/>
            <person name="Gellesch M."/>
            <person name="Goldberg J."/>
            <person name="Griggs A."/>
            <person name="Gujja S."/>
            <person name="Heiman D."/>
            <person name="Howarth C."/>
            <person name="Larson L."/>
            <person name="Lui A."/>
            <person name="MacDonald P.J.P."/>
            <person name="Mehta T."/>
            <person name="Montmayeur A."/>
            <person name="Murphy C."/>
            <person name="Neiman D."/>
            <person name="Pearson M."/>
            <person name="Priest M."/>
            <person name="Roberts A."/>
            <person name="Saif S."/>
            <person name="Shea T."/>
            <person name="Shenoy N."/>
            <person name="Sisk P."/>
            <person name="Stolte C."/>
            <person name="Sykes S."/>
            <person name="Yandava C."/>
            <person name="Wortman J."/>
            <person name="Nusbaum C."/>
            <person name="Birren B."/>
        </authorList>
    </citation>
    <scope>NUCLEOTIDE SEQUENCE</scope>
    <source>
        <strain evidence="1">ATCC 64411</strain>
    </source>
</reference>
<name>A0A0C4E9W9_MAGP6</name>
<accession>A0A0C4E9W9</accession>
<organism evidence="2 3">
    <name type="scientific">Magnaporthiopsis poae (strain ATCC 64411 / 73-15)</name>
    <name type="common">Kentucky bluegrass fungus</name>
    <name type="synonym">Magnaporthe poae</name>
    <dbReference type="NCBI Taxonomy" id="644358"/>
    <lineage>
        <taxon>Eukaryota</taxon>
        <taxon>Fungi</taxon>
        <taxon>Dikarya</taxon>
        <taxon>Ascomycota</taxon>
        <taxon>Pezizomycotina</taxon>
        <taxon>Sordariomycetes</taxon>
        <taxon>Sordariomycetidae</taxon>
        <taxon>Magnaporthales</taxon>
        <taxon>Magnaporthaceae</taxon>
        <taxon>Magnaporthiopsis</taxon>
    </lineage>
</organism>
<dbReference type="EnsemblFungi" id="MAPG_09419T0">
    <property type="protein sequence ID" value="MAPG_09419T0"/>
    <property type="gene ID" value="MAPG_09419"/>
</dbReference>
<dbReference type="Proteomes" id="UP000011715">
    <property type="component" value="Unassembled WGS sequence"/>
</dbReference>
<keyword evidence="3" id="KW-1185">Reference proteome</keyword>
<evidence type="ECO:0000313" key="1">
    <source>
        <dbReference type="EMBL" id="KLU90894.1"/>
    </source>
</evidence>
<proteinExistence type="predicted"/>
<reference evidence="2" key="5">
    <citation type="submission" date="2015-06" db="UniProtKB">
        <authorList>
            <consortium name="EnsemblFungi"/>
        </authorList>
    </citation>
    <scope>IDENTIFICATION</scope>
    <source>
        <strain evidence="2">ATCC 64411</strain>
    </source>
</reference>
<reference evidence="2" key="4">
    <citation type="journal article" date="2015" name="G3 (Bethesda)">
        <title>Genome sequences of three phytopathogenic species of the Magnaporthaceae family of fungi.</title>
        <authorList>
            <person name="Okagaki L.H."/>
            <person name="Nunes C.C."/>
            <person name="Sailsbery J."/>
            <person name="Clay B."/>
            <person name="Brown D."/>
            <person name="John T."/>
            <person name="Oh Y."/>
            <person name="Young N."/>
            <person name="Fitzgerald M."/>
            <person name="Haas B.J."/>
            <person name="Zeng Q."/>
            <person name="Young S."/>
            <person name="Adiconis X."/>
            <person name="Fan L."/>
            <person name="Levin J.Z."/>
            <person name="Mitchell T.K."/>
            <person name="Okubara P.A."/>
            <person name="Farman M.L."/>
            <person name="Kohn L.M."/>
            <person name="Birren B."/>
            <person name="Ma L.-J."/>
            <person name="Dean R.A."/>
        </authorList>
    </citation>
    <scope>NUCLEOTIDE SEQUENCE</scope>
    <source>
        <strain evidence="2">ATCC 64411 / 73-15</strain>
    </source>
</reference>
<gene>
    <name evidence="1" type="ORF">MAPG_09419</name>
</gene>
<dbReference type="EMBL" id="GL876976">
    <property type="protein sequence ID" value="KLU90894.1"/>
    <property type="molecule type" value="Genomic_DNA"/>
</dbReference>
<evidence type="ECO:0000313" key="2">
    <source>
        <dbReference type="EnsemblFungi" id="MAPG_09419T0"/>
    </source>
</evidence>
<evidence type="ECO:0000313" key="3">
    <source>
        <dbReference type="Proteomes" id="UP000011715"/>
    </source>
</evidence>
<dbReference type="EMBL" id="ADBL01002403">
    <property type="status" value="NOT_ANNOTATED_CDS"/>
    <property type="molecule type" value="Genomic_DNA"/>
</dbReference>